<dbReference type="AlphaFoldDB" id="A0A1W1UJU6"/>
<name>A0A1W1UJU6_9DEIO</name>
<reference evidence="2 3" key="1">
    <citation type="submission" date="2017-04" db="EMBL/GenBank/DDBJ databases">
        <authorList>
            <person name="Afonso C.L."/>
            <person name="Miller P.J."/>
            <person name="Scott M.A."/>
            <person name="Spackman E."/>
            <person name="Goraichik I."/>
            <person name="Dimitrov K.M."/>
            <person name="Suarez D.L."/>
            <person name="Swayne D.E."/>
        </authorList>
    </citation>
    <scope>NUCLEOTIDE SEQUENCE [LARGE SCALE GENOMIC DNA]</scope>
    <source>
        <strain evidence="2 3">KR-140</strain>
    </source>
</reference>
<feature type="region of interest" description="Disordered" evidence="1">
    <location>
        <begin position="70"/>
        <end position="99"/>
    </location>
</feature>
<evidence type="ECO:0000313" key="2">
    <source>
        <dbReference type="EMBL" id="SMB81322.1"/>
    </source>
</evidence>
<evidence type="ECO:0000313" key="3">
    <source>
        <dbReference type="Proteomes" id="UP000192582"/>
    </source>
</evidence>
<sequence>MTKPRVVISTPQPSPHVARDALEQYIKSFRYLGSQEVRKRIQSGSVDFGRVPPDALWGMVLADLINPVMHQTSPAQPSPPPQRASPAPPYRAPPVADNTVTGDAPEVWRALRRVLEHDVQELLEPARIHTRAAERRLEITYPASYEAHVALARLYVGFLQERLKSLGHTYTVHFNLTSRP</sequence>
<feature type="compositionally biased region" description="Pro residues" evidence="1">
    <location>
        <begin position="76"/>
        <end position="92"/>
    </location>
</feature>
<dbReference type="Proteomes" id="UP000192582">
    <property type="component" value="Unassembled WGS sequence"/>
</dbReference>
<evidence type="ECO:0000256" key="1">
    <source>
        <dbReference type="SAM" id="MobiDB-lite"/>
    </source>
</evidence>
<protein>
    <submittedName>
        <fullName evidence="2">Uncharacterized protein</fullName>
    </submittedName>
</protein>
<gene>
    <name evidence="2" type="ORF">SAMN00790413_04540</name>
</gene>
<keyword evidence="3" id="KW-1185">Reference proteome</keyword>
<dbReference type="EMBL" id="FWWU01000005">
    <property type="protein sequence ID" value="SMB81322.1"/>
    <property type="molecule type" value="Genomic_DNA"/>
</dbReference>
<accession>A0A1W1UJU6</accession>
<proteinExistence type="predicted"/>
<dbReference type="RefSeq" id="WP_139806482.1">
    <property type="nucleotide sequence ID" value="NZ_FWWU01000005.1"/>
</dbReference>
<organism evidence="2 3">
    <name type="scientific">Deinococcus hopiensis KR-140</name>
    <dbReference type="NCBI Taxonomy" id="695939"/>
    <lineage>
        <taxon>Bacteria</taxon>
        <taxon>Thermotogati</taxon>
        <taxon>Deinococcota</taxon>
        <taxon>Deinococci</taxon>
        <taxon>Deinococcales</taxon>
        <taxon>Deinococcaceae</taxon>
        <taxon>Deinococcus</taxon>
    </lineage>
</organism>